<dbReference type="EC" id="2.3.1.31" evidence="4"/>
<evidence type="ECO:0000256" key="5">
    <source>
        <dbReference type="PIRSR" id="PIRSR000443-1"/>
    </source>
</evidence>
<dbReference type="UniPathway" id="UPA00051">
    <property type="reaction ID" value="UER00074"/>
</dbReference>
<comment type="subunit">
    <text evidence="4">Homodimer.</text>
</comment>
<dbReference type="NCBIfam" id="TIGR01392">
    <property type="entry name" value="homoserO_Ac_trn"/>
    <property type="match status" value="1"/>
</dbReference>
<evidence type="ECO:0000256" key="6">
    <source>
        <dbReference type="SAM" id="MobiDB-lite"/>
    </source>
</evidence>
<dbReference type="NCBIfam" id="NF001209">
    <property type="entry name" value="PRK00175.1"/>
    <property type="match status" value="1"/>
</dbReference>
<comment type="caution">
    <text evidence="4">Lacks conserved residue(s) required for the propagation of feature annotation.</text>
</comment>
<feature type="binding site" evidence="4">
    <location>
        <position position="210"/>
    </location>
    <ligand>
        <name>substrate</name>
    </ligand>
</feature>
<evidence type="ECO:0000259" key="7">
    <source>
        <dbReference type="Pfam" id="PF00561"/>
    </source>
</evidence>
<keyword evidence="9" id="KW-1185">Reference proteome</keyword>
<organism evidence="8 9">
    <name type="scientific">Pseudothauera nasutitermitis</name>
    <dbReference type="NCBI Taxonomy" id="2565930"/>
    <lineage>
        <taxon>Bacteria</taxon>
        <taxon>Pseudomonadati</taxon>
        <taxon>Pseudomonadota</taxon>
        <taxon>Betaproteobacteria</taxon>
        <taxon>Rhodocyclales</taxon>
        <taxon>Zoogloeaceae</taxon>
        <taxon>Pseudothauera</taxon>
    </lineage>
</organism>
<feature type="active site" evidence="4 5">
    <location>
        <position position="335"/>
    </location>
</feature>
<feature type="region of interest" description="Disordered" evidence="6">
    <location>
        <begin position="357"/>
        <end position="385"/>
    </location>
</feature>
<evidence type="ECO:0000256" key="1">
    <source>
        <dbReference type="ARBA" id="ARBA00022679"/>
    </source>
</evidence>
<evidence type="ECO:0000313" key="9">
    <source>
        <dbReference type="Proteomes" id="UP000308430"/>
    </source>
</evidence>
<dbReference type="AlphaFoldDB" id="A0A4S4B4L3"/>
<comment type="similarity">
    <text evidence="4">Belongs to the AB hydrolase superfamily. MetX family.</text>
</comment>
<proteinExistence type="inferred from homology"/>
<dbReference type="GO" id="GO:0009086">
    <property type="term" value="P:methionine biosynthetic process"/>
    <property type="evidence" value="ECO:0007669"/>
    <property type="project" value="UniProtKB-UniRule"/>
</dbReference>
<evidence type="ECO:0000313" key="8">
    <source>
        <dbReference type="EMBL" id="THF67589.1"/>
    </source>
</evidence>
<dbReference type="GO" id="GO:0009092">
    <property type="term" value="P:homoserine metabolic process"/>
    <property type="evidence" value="ECO:0007669"/>
    <property type="project" value="TreeGrafter"/>
</dbReference>
<evidence type="ECO:0000256" key="3">
    <source>
        <dbReference type="ARBA" id="ARBA00023315"/>
    </source>
</evidence>
<dbReference type="GO" id="GO:0005737">
    <property type="term" value="C:cytoplasm"/>
    <property type="evidence" value="ECO:0007669"/>
    <property type="project" value="UniProtKB-SubCell"/>
</dbReference>
<accession>A0A4S4B4L3</accession>
<feature type="binding site" evidence="4">
    <location>
        <position position="336"/>
    </location>
    <ligand>
        <name>substrate</name>
    </ligand>
</feature>
<dbReference type="Pfam" id="PF00561">
    <property type="entry name" value="Abhydrolase_1"/>
    <property type="match status" value="1"/>
</dbReference>
<dbReference type="InterPro" id="IPR000073">
    <property type="entry name" value="AB_hydrolase_1"/>
</dbReference>
<feature type="active site" description="Nucleophile" evidence="4 5">
    <location>
        <position position="141"/>
    </location>
</feature>
<keyword evidence="3 4" id="KW-0012">Acyltransferase</keyword>
<dbReference type="Proteomes" id="UP000308430">
    <property type="component" value="Unassembled WGS sequence"/>
</dbReference>
<feature type="active site" evidence="4 5">
    <location>
        <position position="306"/>
    </location>
</feature>
<feature type="domain" description="AB hydrolase-1" evidence="7">
    <location>
        <begin position="46"/>
        <end position="331"/>
    </location>
</feature>
<evidence type="ECO:0000256" key="2">
    <source>
        <dbReference type="ARBA" id="ARBA00023167"/>
    </source>
</evidence>
<dbReference type="InterPro" id="IPR029058">
    <property type="entry name" value="AB_hydrolase_fold"/>
</dbReference>
<gene>
    <name evidence="8" type="primary">metX</name>
    <name evidence="4" type="synonym">metXA</name>
    <name evidence="8" type="ORF">E6C76_03130</name>
</gene>
<dbReference type="PIRSF" id="PIRSF000443">
    <property type="entry name" value="Homoser_Ac_trans"/>
    <property type="match status" value="1"/>
</dbReference>
<dbReference type="PANTHER" id="PTHR32268">
    <property type="entry name" value="HOMOSERINE O-ACETYLTRANSFERASE"/>
    <property type="match status" value="1"/>
</dbReference>
<dbReference type="PANTHER" id="PTHR32268:SF11">
    <property type="entry name" value="HOMOSERINE O-ACETYLTRANSFERASE"/>
    <property type="match status" value="1"/>
</dbReference>
<keyword evidence="4" id="KW-0028">Amino-acid biosynthesis</keyword>
<dbReference type="GO" id="GO:0004414">
    <property type="term" value="F:homoserine O-acetyltransferase activity"/>
    <property type="evidence" value="ECO:0007669"/>
    <property type="project" value="UniProtKB-UniRule"/>
</dbReference>
<feature type="compositionally biased region" description="Polar residues" evidence="6">
    <location>
        <begin position="376"/>
        <end position="385"/>
    </location>
</feature>
<reference evidence="8 9" key="1">
    <citation type="submission" date="2019-04" db="EMBL/GenBank/DDBJ databases">
        <title>Azoarcus nasutitermitis sp. nov. isolated from termite nest.</title>
        <authorList>
            <person name="Lin S.-Y."/>
            <person name="Hameed A."/>
            <person name="Hsu Y.-H."/>
            <person name="Young C.-C."/>
        </authorList>
    </citation>
    <scope>NUCLEOTIDE SEQUENCE [LARGE SCALE GENOMIC DNA]</scope>
    <source>
        <strain evidence="8 9">CC-YHH838</strain>
    </source>
</reference>
<comment type="pathway">
    <text evidence="4">Amino-acid biosynthesis; L-methionine biosynthesis via de novo pathway; O-acetyl-L-homoserine from L-homoserine: step 1/1.</text>
</comment>
<dbReference type="OrthoDB" id="9800754at2"/>
<name>A0A4S4B4L3_9RHOO</name>
<comment type="function">
    <text evidence="4">Transfers an acetyl group from acetyl-CoA to L-homoserine, forming acetyl-L-homoserine.</text>
</comment>
<evidence type="ECO:0000256" key="4">
    <source>
        <dbReference type="HAMAP-Rule" id="MF_00296"/>
    </source>
</evidence>
<keyword evidence="1 4" id="KW-0808">Transferase</keyword>
<keyword evidence="2 4" id="KW-0486">Methionine biosynthesis</keyword>
<keyword evidence="4" id="KW-0963">Cytoplasm</keyword>
<dbReference type="Gene3D" id="3.40.50.1820">
    <property type="entry name" value="alpha/beta hydrolase"/>
    <property type="match status" value="1"/>
</dbReference>
<dbReference type="EMBL" id="SSOC01000001">
    <property type="protein sequence ID" value="THF67589.1"/>
    <property type="molecule type" value="Genomic_DNA"/>
</dbReference>
<dbReference type="HAMAP" id="MF_00296">
    <property type="entry name" value="MetX_acyltransf"/>
    <property type="match status" value="1"/>
</dbReference>
<protein>
    <recommendedName>
        <fullName evidence="4">Homoserine O-acetyltransferase</fullName>
        <shortName evidence="4">HAT</shortName>
        <ecNumber evidence="4">2.3.1.31</ecNumber>
    </recommendedName>
    <alternativeName>
        <fullName evidence="4">Homoserine transacetylase</fullName>
        <shortName evidence="4">HTA</shortName>
    </alternativeName>
</protein>
<comment type="caution">
    <text evidence="8">The sequence shown here is derived from an EMBL/GenBank/DDBJ whole genome shotgun (WGS) entry which is preliminary data.</text>
</comment>
<sequence>MTGFQLSRETRRLVLDQPFLLESGASLPRLEIAWRGWGRLAPGGDNAVLVCHALTGSADADAWWAPFFGAGRVLDPQRDFIVCSNVLGGCYGSSGPASIAPDGRRWGGRFPTLTIRDQVRAQIALADALGIRRIQLVLGGSMGGLQALEWALLDPARVHTVATLAASGRHSAWCAVWSEAQRQALAADPKYRDGHYDPADPPRAGLAAARTVAMVSYRSAASLGERFGRSTGAEAFGERAHSPDELAARGWLRHHGQALVERFDAHSYRVLIDAMDTHDLGRGRGGYEQALRAIRQPVLVGSIASDTLYVPADQHELARLSPRAELLTIDSVHGHDGFLIDAADFHDALLDFRQRHERHPTASRGAQASPPPSPRETLQTRAAST</sequence>
<dbReference type="SUPFAM" id="SSF53474">
    <property type="entry name" value="alpha/beta-Hydrolases"/>
    <property type="match status" value="1"/>
</dbReference>
<comment type="subcellular location">
    <subcellularLocation>
        <location evidence="4">Cytoplasm</location>
    </subcellularLocation>
</comment>
<dbReference type="InterPro" id="IPR008220">
    <property type="entry name" value="HAT_MetX-like"/>
</dbReference>
<comment type="catalytic activity">
    <reaction evidence="4">
        <text>L-homoserine + acetyl-CoA = O-acetyl-L-homoserine + CoA</text>
        <dbReference type="Rhea" id="RHEA:13701"/>
        <dbReference type="ChEBI" id="CHEBI:57287"/>
        <dbReference type="ChEBI" id="CHEBI:57288"/>
        <dbReference type="ChEBI" id="CHEBI:57476"/>
        <dbReference type="ChEBI" id="CHEBI:57716"/>
        <dbReference type="EC" id="2.3.1.31"/>
    </reaction>
</comment>